<keyword evidence="9" id="KW-1185">Reference proteome</keyword>
<dbReference type="EMBL" id="JASNQZ010000012">
    <property type="protein sequence ID" value="KAL0950453.1"/>
    <property type="molecule type" value="Genomic_DNA"/>
</dbReference>
<accession>A0ABR3J4M6</accession>
<dbReference type="PROSITE" id="PS00028">
    <property type="entry name" value="ZINC_FINGER_C2H2_1"/>
    <property type="match status" value="2"/>
</dbReference>
<protein>
    <recommendedName>
        <fullName evidence="7">C2H2-type domain-containing protein</fullName>
    </recommendedName>
</protein>
<evidence type="ECO:0000313" key="9">
    <source>
        <dbReference type="Proteomes" id="UP001556367"/>
    </source>
</evidence>
<evidence type="ECO:0000259" key="7">
    <source>
        <dbReference type="PROSITE" id="PS50157"/>
    </source>
</evidence>
<evidence type="ECO:0000256" key="4">
    <source>
        <dbReference type="ARBA" id="ARBA00022833"/>
    </source>
</evidence>
<feature type="compositionally biased region" description="Low complexity" evidence="6">
    <location>
        <begin position="160"/>
        <end position="172"/>
    </location>
</feature>
<feature type="compositionally biased region" description="Low complexity" evidence="6">
    <location>
        <begin position="29"/>
        <end position="51"/>
    </location>
</feature>
<feature type="compositionally biased region" description="Pro residues" evidence="6">
    <location>
        <begin position="148"/>
        <end position="159"/>
    </location>
</feature>
<dbReference type="InterPro" id="IPR013087">
    <property type="entry name" value="Znf_C2H2_type"/>
</dbReference>
<reference evidence="9" key="1">
    <citation type="submission" date="2024-06" db="EMBL/GenBank/DDBJ databases">
        <title>Multi-omics analyses provide insights into the biosynthesis of the anticancer antibiotic pleurotin in Hohenbuehelia grisea.</title>
        <authorList>
            <person name="Weaver J.A."/>
            <person name="Alberti F."/>
        </authorList>
    </citation>
    <scope>NUCLEOTIDE SEQUENCE [LARGE SCALE GENOMIC DNA]</scope>
    <source>
        <strain evidence="9">T-177</strain>
    </source>
</reference>
<evidence type="ECO:0000256" key="2">
    <source>
        <dbReference type="ARBA" id="ARBA00022737"/>
    </source>
</evidence>
<dbReference type="SUPFAM" id="SSF57667">
    <property type="entry name" value="beta-beta-alpha zinc fingers"/>
    <property type="match status" value="1"/>
</dbReference>
<feature type="compositionally biased region" description="Polar residues" evidence="6">
    <location>
        <begin position="278"/>
        <end position="292"/>
    </location>
</feature>
<dbReference type="Pfam" id="PF00096">
    <property type="entry name" value="zf-C2H2"/>
    <property type="match status" value="2"/>
</dbReference>
<feature type="domain" description="C2H2-type" evidence="7">
    <location>
        <begin position="57"/>
        <end position="84"/>
    </location>
</feature>
<dbReference type="InterPro" id="IPR036236">
    <property type="entry name" value="Znf_C2H2_sf"/>
</dbReference>
<feature type="compositionally biased region" description="Low complexity" evidence="6">
    <location>
        <begin position="180"/>
        <end position="193"/>
    </location>
</feature>
<sequence>MPRAGSESKFYHSNFTASSHPQYLQDQQPPSATTTTTTSSPASPTPSSTTSQQKKKHVCPTCERAFTTSGHLARHSRVHTGERNHKCPFPGCETRCSRQDNLQQHYRIHLSPGSRRSSARSAIARAMNGGSKRGAGATLAAASSASPDLPPPLSAPPALEPARMYAPQHSPAPDSPPPLAQATLPATAHHLAPSARSSASPETSYAPLSHHQMPQQNMGMSPPPHQSPQSQYSYRSGTTTYQEQSQGATNFTYVHTTPLSHNGQQNSLQYPPHHLYDNGSNSAPVSPDTASGSPVAGLSLSSRHSISHISHPQPYPPTASPPSPASSHSVSSHTSGPPTPTYAYDEHAYQHTGLMGNDGGHHVTGNHLVHGYSPTIPMSAGGISRFESPPPVLAPIQGERGISRREDSRSHQHMGSHHNSPYMASQQALPQDYPYHQQHLGLGPGAWKDNGMRVKGVPSLIQ</sequence>
<feature type="compositionally biased region" description="Low complexity" evidence="6">
    <location>
        <begin position="298"/>
        <end position="312"/>
    </location>
</feature>
<keyword evidence="3 5" id="KW-0863">Zinc-finger</keyword>
<evidence type="ECO:0000256" key="1">
    <source>
        <dbReference type="ARBA" id="ARBA00022723"/>
    </source>
</evidence>
<feature type="region of interest" description="Disordered" evidence="6">
    <location>
        <begin position="1"/>
        <end position="58"/>
    </location>
</feature>
<gene>
    <name evidence="8" type="ORF">HGRIS_010402</name>
</gene>
<feature type="region of interest" description="Disordered" evidence="6">
    <location>
        <begin position="128"/>
        <end position="344"/>
    </location>
</feature>
<dbReference type="PANTHER" id="PTHR14003">
    <property type="entry name" value="TRANSCRIPTIONAL REPRESSOR PROTEIN YY"/>
    <property type="match status" value="1"/>
</dbReference>
<name>A0ABR3J4M6_9AGAR</name>
<feature type="compositionally biased region" description="Polar residues" evidence="6">
    <location>
        <begin position="11"/>
        <end position="28"/>
    </location>
</feature>
<dbReference type="Gene3D" id="3.30.160.60">
    <property type="entry name" value="Classic Zinc Finger"/>
    <property type="match status" value="2"/>
</dbReference>
<evidence type="ECO:0000256" key="3">
    <source>
        <dbReference type="ARBA" id="ARBA00022771"/>
    </source>
</evidence>
<feature type="domain" description="C2H2-type" evidence="7">
    <location>
        <begin position="85"/>
        <end position="114"/>
    </location>
</feature>
<proteinExistence type="predicted"/>
<evidence type="ECO:0000256" key="5">
    <source>
        <dbReference type="PROSITE-ProRule" id="PRU00042"/>
    </source>
</evidence>
<evidence type="ECO:0000313" key="8">
    <source>
        <dbReference type="EMBL" id="KAL0950453.1"/>
    </source>
</evidence>
<keyword evidence="4" id="KW-0862">Zinc</keyword>
<comment type="caution">
    <text evidence="8">The sequence shown here is derived from an EMBL/GenBank/DDBJ whole genome shotgun (WGS) entry which is preliminary data.</text>
</comment>
<feature type="compositionally biased region" description="Low complexity" evidence="6">
    <location>
        <begin position="325"/>
        <end position="336"/>
    </location>
</feature>
<keyword evidence="1" id="KW-0479">Metal-binding</keyword>
<feature type="compositionally biased region" description="Pro residues" evidence="6">
    <location>
        <begin position="313"/>
        <end position="324"/>
    </location>
</feature>
<dbReference type="Proteomes" id="UP001556367">
    <property type="component" value="Unassembled WGS sequence"/>
</dbReference>
<dbReference type="PANTHER" id="PTHR14003:SF19">
    <property type="entry name" value="YY2 TRANSCRIPTION FACTOR"/>
    <property type="match status" value="1"/>
</dbReference>
<dbReference type="PROSITE" id="PS50157">
    <property type="entry name" value="ZINC_FINGER_C2H2_2"/>
    <property type="match status" value="2"/>
</dbReference>
<feature type="compositionally biased region" description="Polar residues" evidence="6">
    <location>
        <begin position="235"/>
        <end position="269"/>
    </location>
</feature>
<keyword evidence="2" id="KW-0677">Repeat</keyword>
<organism evidence="8 9">
    <name type="scientific">Hohenbuehelia grisea</name>
    <dbReference type="NCBI Taxonomy" id="104357"/>
    <lineage>
        <taxon>Eukaryota</taxon>
        <taxon>Fungi</taxon>
        <taxon>Dikarya</taxon>
        <taxon>Basidiomycota</taxon>
        <taxon>Agaricomycotina</taxon>
        <taxon>Agaricomycetes</taxon>
        <taxon>Agaricomycetidae</taxon>
        <taxon>Agaricales</taxon>
        <taxon>Pleurotineae</taxon>
        <taxon>Pleurotaceae</taxon>
        <taxon>Hohenbuehelia</taxon>
    </lineage>
</organism>
<evidence type="ECO:0000256" key="6">
    <source>
        <dbReference type="SAM" id="MobiDB-lite"/>
    </source>
</evidence>
<dbReference type="SMART" id="SM00355">
    <property type="entry name" value="ZnF_C2H2"/>
    <property type="match status" value="2"/>
</dbReference>